<keyword evidence="1" id="KW-1133">Transmembrane helix</keyword>
<organism evidence="2 3">
    <name type="scientific">Rhamnusium bicolor</name>
    <dbReference type="NCBI Taxonomy" id="1586634"/>
    <lineage>
        <taxon>Eukaryota</taxon>
        <taxon>Metazoa</taxon>
        <taxon>Ecdysozoa</taxon>
        <taxon>Arthropoda</taxon>
        <taxon>Hexapoda</taxon>
        <taxon>Insecta</taxon>
        <taxon>Pterygota</taxon>
        <taxon>Neoptera</taxon>
        <taxon>Endopterygota</taxon>
        <taxon>Coleoptera</taxon>
        <taxon>Polyphaga</taxon>
        <taxon>Cucujiformia</taxon>
        <taxon>Chrysomeloidea</taxon>
        <taxon>Cerambycidae</taxon>
        <taxon>Lepturinae</taxon>
        <taxon>Rhagiini</taxon>
        <taxon>Rhamnusium</taxon>
    </lineage>
</organism>
<gene>
    <name evidence="2" type="ORF">NQ314_011241</name>
</gene>
<evidence type="ECO:0000256" key="1">
    <source>
        <dbReference type="SAM" id="Phobius"/>
    </source>
</evidence>
<reference evidence="2" key="1">
    <citation type="journal article" date="2023" name="Insect Mol. Biol.">
        <title>Genome sequencing provides insights into the evolution of gene families encoding plant cell wall-degrading enzymes in longhorned beetles.</title>
        <authorList>
            <person name="Shin N.R."/>
            <person name="Okamura Y."/>
            <person name="Kirsch R."/>
            <person name="Pauchet Y."/>
        </authorList>
    </citation>
    <scope>NUCLEOTIDE SEQUENCE</scope>
    <source>
        <strain evidence="2">RBIC_L_NR</strain>
    </source>
</reference>
<dbReference type="EMBL" id="JANEYF010003120">
    <property type="protein sequence ID" value="KAJ8939087.1"/>
    <property type="molecule type" value="Genomic_DNA"/>
</dbReference>
<comment type="caution">
    <text evidence="2">The sequence shown here is derived from an EMBL/GenBank/DDBJ whole genome shotgun (WGS) entry which is preliminary data.</text>
</comment>
<proteinExistence type="predicted"/>
<protein>
    <submittedName>
        <fullName evidence="2">Uncharacterized protein</fullName>
    </submittedName>
</protein>
<accession>A0AAV8XKU7</accession>
<evidence type="ECO:0000313" key="2">
    <source>
        <dbReference type="EMBL" id="KAJ8939087.1"/>
    </source>
</evidence>
<keyword evidence="1" id="KW-0812">Transmembrane</keyword>
<name>A0AAV8XKU7_9CUCU</name>
<evidence type="ECO:0000313" key="3">
    <source>
        <dbReference type="Proteomes" id="UP001162156"/>
    </source>
</evidence>
<dbReference type="AlphaFoldDB" id="A0AAV8XKU7"/>
<keyword evidence="1" id="KW-0472">Membrane</keyword>
<dbReference type="Proteomes" id="UP001162156">
    <property type="component" value="Unassembled WGS sequence"/>
</dbReference>
<keyword evidence="3" id="KW-1185">Reference proteome</keyword>
<feature type="transmembrane region" description="Helical" evidence="1">
    <location>
        <begin position="12"/>
        <end position="37"/>
    </location>
</feature>
<sequence>MSIKKRQYIRKLIGCMIIVIASWLISMISTLLIAAFLNGLGRTMSWYASSIMDIFLVCDTYSIGFNGLNINTCQIL</sequence>